<dbReference type="AlphaFoldDB" id="A0A4Q7J0Q1"/>
<keyword evidence="14" id="KW-1185">Reference proteome</keyword>
<evidence type="ECO:0000256" key="3">
    <source>
        <dbReference type="ARBA" id="ARBA00022448"/>
    </source>
</evidence>
<dbReference type="PANTHER" id="PTHR11410">
    <property type="entry name" value="ATP SYNTHASE SUBUNIT A"/>
    <property type="match status" value="1"/>
</dbReference>
<evidence type="ECO:0000256" key="7">
    <source>
        <dbReference type="ARBA" id="ARBA00022989"/>
    </source>
</evidence>
<evidence type="ECO:0000256" key="8">
    <source>
        <dbReference type="ARBA" id="ARBA00023065"/>
    </source>
</evidence>
<evidence type="ECO:0000256" key="4">
    <source>
        <dbReference type="ARBA" id="ARBA00022547"/>
    </source>
</evidence>
<feature type="transmembrane region" description="Helical" evidence="11">
    <location>
        <begin position="156"/>
        <end position="174"/>
    </location>
</feature>
<keyword evidence="4 11" id="KW-0138">CF(0)</keyword>
<feature type="transmembrane region" description="Helical" evidence="11">
    <location>
        <begin position="180"/>
        <end position="200"/>
    </location>
</feature>
<evidence type="ECO:0000256" key="10">
    <source>
        <dbReference type="ARBA" id="ARBA00023310"/>
    </source>
</evidence>
<keyword evidence="10 11" id="KW-0066">ATP synthesis</keyword>
<proteinExistence type="inferred from homology"/>
<keyword evidence="9 11" id="KW-0472">Membrane</keyword>
<feature type="transmembrane region" description="Helical" evidence="11">
    <location>
        <begin position="87"/>
        <end position="112"/>
    </location>
</feature>
<evidence type="ECO:0000256" key="6">
    <source>
        <dbReference type="ARBA" id="ARBA00022781"/>
    </source>
</evidence>
<dbReference type="HAMAP" id="MF_01393">
    <property type="entry name" value="ATP_synth_a_bact"/>
    <property type="match status" value="1"/>
</dbReference>
<keyword evidence="6 11" id="KW-0375">Hydrogen ion transport</keyword>
<evidence type="ECO:0000313" key="13">
    <source>
        <dbReference type="EMBL" id="RZQ60921.1"/>
    </source>
</evidence>
<dbReference type="OrthoDB" id="9809130at2"/>
<dbReference type="PANTHER" id="PTHR11410:SF0">
    <property type="entry name" value="ATP SYNTHASE SUBUNIT A"/>
    <property type="match status" value="1"/>
</dbReference>
<name>A0A4Q7J0Q1_9PSEU</name>
<dbReference type="GO" id="GO:0045259">
    <property type="term" value="C:proton-transporting ATP synthase complex"/>
    <property type="evidence" value="ECO:0007669"/>
    <property type="project" value="UniProtKB-KW"/>
</dbReference>
<keyword evidence="7 11" id="KW-1133">Transmembrane helix</keyword>
<comment type="similarity">
    <text evidence="2 11 12">Belongs to the ATPase A chain family.</text>
</comment>
<organism evidence="13 14">
    <name type="scientific">Amycolatopsis suaedae</name>
    <dbReference type="NCBI Taxonomy" id="2510978"/>
    <lineage>
        <taxon>Bacteria</taxon>
        <taxon>Bacillati</taxon>
        <taxon>Actinomycetota</taxon>
        <taxon>Actinomycetes</taxon>
        <taxon>Pseudonocardiales</taxon>
        <taxon>Pseudonocardiaceae</taxon>
        <taxon>Amycolatopsis</taxon>
    </lineage>
</organism>
<dbReference type="CDD" id="cd00310">
    <property type="entry name" value="ATP-synt_Fo_a_6"/>
    <property type="match status" value="1"/>
</dbReference>
<keyword evidence="11" id="KW-1003">Cell membrane</keyword>
<comment type="caution">
    <text evidence="13">The sequence shown here is derived from an EMBL/GenBank/DDBJ whole genome shotgun (WGS) entry which is preliminary data.</text>
</comment>
<comment type="subcellular location">
    <subcellularLocation>
        <location evidence="11 12">Cell membrane</location>
        <topology evidence="11 12">Multi-pass membrane protein</topology>
    </subcellularLocation>
    <subcellularLocation>
        <location evidence="1">Membrane</location>
        <topology evidence="1">Multi-pass membrane protein</topology>
    </subcellularLocation>
</comment>
<dbReference type="PRINTS" id="PR00123">
    <property type="entry name" value="ATPASEA"/>
</dbReference>
<keyword evidence="3 11" id="KW-0813">Transport</keyword>
<feature type="transmembrane region" description="Helical" evidence="11">
    <location>
        <begin position="118"/>
        <end position="136"/>
    </location>
</feature>
<keyword evidence="5 11" id="KW-0812">Transmembrane</keyword>
<sequence>MAEGGEFVPPGAKDFDLGPIFGEGTFLTKPMLLAFLSTIIVASFFLIASRRLSIVPSKFQFVMESVYDFGRNNIARDQIGSKDFRPYVPLILALFTFVLVNNLFGFIPFIQFPTMSHIGFPLALSVLIVYPLYWVVGVKRFGFAGFVKNQVVPPGAPGFVLPLLVPIEIFVKFFMNPATLALRVFAAMFSGHLLLMVFTLGGEYLLIEAGGAFKPLSVFGFAMALAVSFLEALIQVLQAYIFALLAANYIGMALSADH</sequence>
<feature type="transmembrane region" description="Helical" evidence="11">
    <location>
        <begin position="31"/>
        <end position="48"/>
    </location>
</feature>
<evidence type="ECO:0000256" key="11">
    <source>
        <dbReference type="HAMAP-Rule" id="MF_01393"/>
    </source>
</evidence>
<dbReference type="Pfam" id="PF00119">
    <property type="entry name" value="ATP-synt_A"/>
    <property type="match status" value="1"/>
</dbReference>
<dbReference type="InterPro" id="IPR035908">
    <property type="entry name" value="F0_ATP_A_sf"/>
</dbReference>
<dbReference type="SUPFAM" id="SSF81336">
    <property type="entry name" value="F1F0 ATP synthase subunit A"/>
    <property type="match status" value="1"/>
</dbReference>
<gene>
    <name evidence="11 13" type="primary">atpB</name>
    <name evidence="13" type="ORF">EWH70_27750</name>
</gene>
<protein>
    <recommendedName>
        <fullName evidence="11 12">ATP synthase subunit a</fullName>
    </recommendedName>
    <alternativeName>
        <fullName evidence="11">ATP synthase F0 sector subunit a</fullName>
    </alternativeName>
    <alternativeName>
        <fullName evidence="11">F-ATPase subunit 6</fullName>
    </alternativeName>
</protein>
<evidence type="ECO:0000256" key="2">
    <source>
        <dbReference type="ARBA" id="ARBA00006810"/>
    </source>
</evidence>
<accession>A0A4Q7J0Q1</accession>
<evidence type="ECO:0000313" key="14">
    <source>
        <dbReference type="Proteomes" id="UP000292003"/>
    </source>
</evidence>
<dbReference type="GO" id="GO:0046933">
    <property type="term" value="F:proton-transporting ATP synthase activity, rotational mechanism"/>
    <property type="evidence" value="ECO:0007669"/>
    <property type="project" value="UniProtKB-UniRule"/>
</dbReference>
<comment type="function">
    <text evidence="11 12">Key component of the proton channel; it plays a direct role in the translocation of protons across the membrane.</text>
</comment>
<evidence type="ECO:0000256" key="1">
    <source>
        <dbReference type="ARBA" id="ARBA00004141"/>
    </source>
</evidence>
<dbReference type="EMBL" id="SFCC01000015">
    <property type="protein sequence ID" value="RZQ60921.1"/>
    <property type="molecule type" value="Genomic_DNA"/>
</dbReference>
<dbReference type="NCBIfam" id="TIGR01131">
    <property type="entry name" value="ATP_synt_6_or_A"/>
    <property type="match status" value="1"/>
</dbReference>
<keyword evidence="8 11" id="KW-0406">Ion transport</keyword>
<dbReference type="InterPro" id="IPR000568">
    <property type="entry name" value="ATP_synth_F0_asu"/>
</dbReference>
<evidence type="ECO:0000256" key="5">
    <source>
        <dbReference type="ARBA" id="ARBA00022692"/>
    </source>
</evidence>
<dbReference type="Proteomes" id="UP000292003">
    <property type="component" value="Unassembled WGS sequence"/>
</dbReference>
<evidence type="ECO:0000256" key="9">
    <source>
        <dbReference type="ARBA" id="ARBA00023136"/>
    </source>
</evidence>
<dbReference type="InterPro" id="IPR045083">
    <property type="entry name" value="ATP_synth_F0_asu_bact/mt"/>
</dbReference>
<reference evidence="13 14" key="1">
    <citation type="submission" date="2019-02" db="EMBL/GenBank/DDBJ databases">
        <title>Draft genome sequence of Amycolatopsis sp. 8-3EHSu isolated from roots of Suaeda maritima.</title>
        <authorList>
            <person name="Duangmal K."/>
            <person name="Chantavorakit T."/>
        </authorList>
    </citation>
    <scope>NUCLEOTIDE SEQUENCE [LARGE SCALE GENOMIC DNA]</scope>
    <source>
        <strain evidence="13 14">8-3EHSu</strain>
    </source>
</reference>
<evidence type="ECO:0000256" key="12">
    <source>
        <dbReference type="RuleBase" id="RU000483"/>
    </source>
</evidence>
<dbReference type="GO" id="GO:0005886">
    <property type="term" value="C:plasma membrane"/>
    <property type="evidence" value="ECO:0007669"/>
    <property type="project" value="UniProtKB-SubCell"/>
</dbReference>
<dbReference type="Gene3D" id="1.20.120.220">
    <property type="entry name" value="ATP synthase, F0 complex, subunit A"/>
    <property type="match status" value="1"/>
</dbReference>